<protein>
    <submittedName>
        <fullName evidence="5">Carbohydrate kinase family protein</fullName>
    </submittedName>
</protein>
<dbReference type="PROSITE" id="PS00584">
    <property type="entry name" value="PFKB_KINASES_2"/>
    <property type="match status" value="1"/>
</dbReference>
<evidence type="ECO:0000313" key="5">
    <source>
        <dbReference type="EMBL" id="MDF0594346.1"/>
    </source>
</evidence>
<comment type="caution">
    <text evidence="5">The sequence shown here is derived from an EMBL/GenBank/DDBJ whole genome shotgun (WGS) entry which is preliminary data.</text>
</comment>
<feature type="domain" description="Carbohydrate kinase PfkB" evidence="4">
    <location>
        <begin position="12"/>
        <end position="288"/>
    </location>
</feature>
<accession>A0ABT5XI04</accession>
<dbReference type="InterPro" id="IPR029056">
    <property type="entry name" value="Ribokinase-like"/>
</dbReference>
<dbReference type="Pfam" id="PF00294">
    <property type="entry name" value="PfkB"/>
    <property type="match status" value="1"/>
</dbReference>
<dbReference type="EMBL" id="JARFPL010000071">
    <property type="protein sequence ID" value="MDF0594346.1"/>
    <property type="molecule type" value="Genomic_DNA"/>
</dbReference>
<evidence type="ECO:0000313" key="6">
    <source>
        <dbReference type="Proteomes" id="UP001215956"/>
    </source>
</evidence>
<dbReference type="GO" id="GO:0016301">
    <property type="term" value="F:kinase activity"/>
    <property type="evidence" value="ECO:0007669"/>
    <property type="project" value="UniProtKB-KW"/>
</dbReference>
<dbReference type="CDD" id="cd01941">
    <property type="entry name" value="YeiC_kinase_like"/>
    <property type="match status" value="1"/>
</dbReference>
<dbReference type="Proteomes" id="UP001215956">
    <property type="component" value="Unassembled WGS sequence"/>
</dbReference>
<keyword evidence="3 5" id="KW-0418">Kinase</keyword>
<comment type="similarity">
    <text evidence="1">Belongs to the carbohydrate kinase PfkB family.</text>
</comment>
<dbReference type="PANTHER" id="PTHR10584">
    <property type="entry name" value="SUGAR KINASE"/>
    <property type="match status" value="1"/>
</dbReference>
<dbReference type="RefSeq" id="WP_316970038.1">
    <property type="nucleotide sequence ID" value="NZ_JARFPL010000071.1"/>
</dbReference>
<proteinExistence type="inferred from homology"/>
<keyword evidence="6" id="KW-1185">Reference proteome</keyword>
<dbReference type="Gene3D" id="3.40.1190.20">
    <property type="match status" value="1"/>
</dbReference>
<reference evidence="5 6" key="1">
    <citation type="submission" date="2023-03" db="EMBL/GenBank/DDBJ databases">
        <title>Whole genome sequencing of Methanotrichaceae archaeon M04Ac.</title>
        <authorList>
            <person name="Khomyakova M.A."/>
            <person name="Merkel A.Y."/>
            <person name="Slobodkin A.I."/>
        </authorList>
    </citation>
    <scope>NUCLEOTIDE SEQUENCE [LARGE SCALE GENOMIC DNA]</scope>
    <source>
        <strain evidence="5 6">M04Ac</strain>
    </source>
</reference>
<name>A0ABT5XI04_9EURY</name>
<sequence>MTLPVLIREVSMKKIVVIGGSVIDIFAYPHHRMIMNDSNPGYLRKSMGGVGRNIAENLVRLGLDTTLITVLGDDDAGMFIKDSCKNLGLKLSIVDVATTPTYLCIMDEHNEDLISVAAMDQIEELNETSLSKRKKIIDQADILIVDTNLSIETLTYIFDTYDKDIYVDTISSQKAVKIKPFLSKINTLKLNRLEAELLSGIHHEDEKDIYRIGDYFIAHGVKEVFITLGSNGSLHMSNKISRFKPSYRVPVLNSTGAGDAFFAGVIYAKLNDLDPLIYGSASAIVNLQDEKAVSSDLTVQKLDETIKEYKL</sequence>
<dbReference type="PANTHER" id="PTHR10584:SF166">
    <property type="entry name" value="RIBOKINASE"/>
    <property type="match status" value="1"/>
</dbReference>
<dbReference type="SUPFAM" id="SSF53613">
    <property type="entry name" value="Ribokinase-like"/>
    <property type="match status" value="1"/>
</dbReference>
<keyword evidence="2" id="KW-0808">Transferase</keyword>
<organism evidence="5 6">
    <name type="scientific">Candidatus Methanocrinis alkalitolerans</name>
    <dbReference type="NCBI Taxonomy" id="3033395"/>
    <lineage>
        <taxon>Archaea</taxon>
        <taxon>Methanobacteriati</taxon>
        <taxon>Methanobacteriota</taxon>
        <taxon>Stenosarchaea group</taxon>
        <taxon>Methanomicrobia</taxon>
        <taxon>Methanotrichales</taxon>
        <taxon>Methanotrichaceae</taxon>
        <taxon>Methanocrinis</taxon>
    </lineage>
</organism>
<evidence type="ECO:0000256" key="3">
    <source>
        <dbReference type="ARBA" id="ARBA00022777"/>
    </source>
</evidence>
<evidence type="ECO:0000259" key="4">
    <source>
        <dbReference type="Pfam" id="PF00294"/>
    </source>
</evidence>
<dbReference type="InterPro" id="IPR011611">
    <property type="entry name" value="PfkB_dom"/>
</dbReference>
<gene>
    <name evidence="5" type="ORF">P0O24_12250</name>
</gene>
<evidence type="ECO:0000256" key="2">
    <source>
        <dbReference type="ARBA" id="ARBA00022679"/>
    </source>
</evidence>
<dbReference type="InterPro" id="IPR002173">
    <property type="entry name" value="Carboh/pur_kinase_PfkB_CS"/>
</dbReference>
<dbReference type="PROSITE" id="PS00583">
    <property type="entry name" value="PFKB_KINASES_1"/>
    <property type="match status" value="1"/>
</dbReference>
<evidence type="ECO:0000256" key="1">
    <source>
        <dbReference type="ARBA" id="ARBA00010688"/>
    </source>
</evidence>